<dbReference type="PANTHER" id="PTHR43141:SF5">
    <property type="entry name" value="CYTOCHROME BD-I UBIQUINOL OXIDASE SUBUNIT 2"/>
    <property type="match status" value="1"/>
</dbReference>
<evidence type="ECO:0000256" key="5">
    <source>
        <dbReference type="ARBA" id="ARBA00022617"/>
    </source>
</evidence>
<dbReference type="PANTHER" id="PTHR43141">
    <property type="entry name" value="CYTOCHROME BD2 SUBUNIT II"/>
    <property type="match status" value="1"/>
</dbReference>
<comment type="subcellular location">
    <subcellularLocation>
        <location evidence="1">Cell membrane</location>
        <topology evidence="1">Multi-pass membrane protein</topology>
    </subcellularLocation>
</comment>
<keyword evidence="10" id="KW-0408">Iron</keyword>
<dbReference type="PIRSF" id="PIRSF000267">
    <property type="entry name" value="Cyt_oxidse_sub2"/>
    <property type="match status" value="1"/>
</dbReference>
<proteinExistence type="inferred from homology"/>
<feature type="transmembrane region" description="Helical" evidence="12">
    <location>
        <begin position="159"/>
        <end position="188"/>
    </location>
</feature>
<dbReference type="NCBIfam" id="TIGR00203">
    <property type="entry name" value="cydB"/>
    <property type="match status" value="1"/>
</dbReference>
<keyword evidence="4" id="KW-1003">Cell membrane</keyword>
<feature type="transmembrane region" description="Helical" evidence="12">
    <location>
        <begin position="200"/>
        <end position="222"/>
    </location>
</feature>
<organism evidence="13 14">
    <name type="scientific">Ammonicoccus fulvus</name>
    <dbReference type="NCBI Taxonomy" id="3138240"/>
    <lineage>
        <taxon>Bacteria</taxon>
        <taxon>Bacillati</taxon>
        <taxon>Actinomycetota</taxon>
        <taxon>Actinomycetes</taxon>
        <taxon>Propionibacteriales</taxon>
        <taxon>Propionibacteriaceae</taxon>
        <taxon>Ammonicoccus</taxon>
    </lineage>
</organism>
<keyword evidence="7" id="KW-0479">Metal-binding</keyword>
<evidence type="ECO:0000256" key="8">
    <source>
        <dbReference type="ARBA" id="ARBA00022982"/>
    </source>
</evidence>
<gene>
    <name evidence="13" type="primary">cydB</name>
    <name evidence="13" type="ORF">AADG42_02800</name>
</gene>
<feature type="transmembrane region" description="Helical" evidence="12">
    <location>
        <begin position="254"/>
        <end position="279"/>
    </location>
</feature>
<evidence type="ECO:0000256" key="2">
    <source>
        <dbReference type="ARBA" id="ARBA00007543"/>
    </source>
</evidence>
<feature type="transmembrane region" description="Helical" evidence="12">
    <location>
        <begin position="118"/>
        <end position="139"/>
    </location>
</feature>
<name>A0ABZ3FJT2_9ACTN</name>
<keyword evidence="5" id="KW-0349">Heme</keyword>
<accession>A0ABZ3FJT2</accession>
<evidence type="ECO:0000256" key="10">
    <source>
        <dbReference type="ARBA" id="ARBA00023004"/>
    </source>
</evidence>
<dbReference type="Proteomes" id="UP001442841">
    <property type="component" value="Chromosome"/>
</dbReference>
<evidence type="ECO:0000256" key="1">
    <source>
        <dbReference type="ARBA" id="ARBA00004651"/>
    </source>
</evidence>
<dbReference type="EMBL" id="CP154795">
    <property type="protein sequence ID" value="XAN06277.1"/>
    <property type="molecule type" value="Genomic_DNA"/>
</dbReference>
<evidence type="ECO:0000256" key="12">
    <source>
        <dbReference type="SAM" id="Phobius"/>
    </source>
</evidence>
<keyword evidence="3" id="KW-0813">Transport</keyword>
<evidence type="ECO:0000256" key="11">
    <source>
        <dbReference type="ARBA" id="ARBA00023136"/>
    </source>
</evidence>
<comment type="similarity">
    <text evidence="2">Belongs to the cytochrome ubiquinol oxidase subunit 2 family.</text>
</comment>
<keyword evidence="11 12" id="KW-0472">Membrane</keyword>
<reference evidence="13 14" key="1">
    <citation type="submission" date="2024-04" db="EMBL/GenBank/DDBJ databases">
        <title>Isolation of an actinomycete strain from pig manure.</title>
        <authorList>
            <person name="Gong T."/>
            <person name="Yu Z."/>
            <person name="An M."/>
            <person name="Wei C."/>
            <person name="Yang W."/>
            <person name="Liu L."/>
        </authorList>
    </citation>
    <scope>NUCLEOTIDE SEQUENCE [LARGE SCALE GENOMIC DNA]</scope>
    <source>
        <strain evidence="13 14">ZF39</strain>
    </source>
</reference>
<evidence type="ECO:0000313" key="13">
    <source>
        <dbReference type="EMBL" id="XAN06277.1"/>
    </source>
</evidence>
<evidence type="ECO:0000256" key="4">
    <source>
        <dbReference type="ARBA" id="ARBA00022475"/>
    </source>
</evidence>
<evidence type="ECO:0000256" key="3">
    <source>
        <dbReference type="ARBA" id="ARBA00022448"/>
    </source>
</evidence>
<evidence type="ECO:0000256" key="7">
    <source>
        <dbReference type="ARBA" id="ARBA00022723"/>
    </source>
</evidence>
<dbReference type="Pfam" id="PF02322">
    <property type="entry name" value="Cyt_bd_oxida_II"/>
    <property type="match status" value="1"/>
</dbReference>
<sequence>MTLAEIWFLAIAILWVGFFILEGFDFGVGMLLPILGNTEKDRRVMINTIGPVWDGNEVWLLTAGGAMFAAFPEWYATIFSGLYVPLLLVLLGLIVRGVSFEYRHKRDMDSWRSLFDRFIIFGSFVVPLVLGVGFANFVRGLPITRNENNWIMEGTFANFIGLFNPFALLGGVTFIALFVFHGAIFISLKTRGEIHERSRALAAKVGIAAVVLVAAFTLWTALAYGKGALSLVIALVSIAGVAFAWFMNSKDREGWAFIGTVVSILTMVSGIFVGMVPNVVKALDPAQSLSIADAASTSYTLTIMTVATAIFLPLVLGYQAWTFWVFRKRISAEQIPAAVEGAH</sequence>
<dbReference type="InterPro" id="IPR003317">
    <property type="entry name" value="Cyt-d_oxidase_su2"/>
</dbReference>
<evidence type="ECO:0000256" key="6">
    <source>
        <dbReference type="ARBA" id="ARBA00022692"/>
    </source>
</evidence>
<evidence type="ECO:0000313" key="14">
    <source>
        <dbReference type="Proteomes" id="UP001442841"/>
    </source>
</evidence>
<dbReference type="RefSeq" id="WP_425307710.1">
    <property type="nucleotide sequence ID" value="NZ_CP154795.1"/>
</dbReference>
<evidence type="ECO:0000256" key="9">
    <source>
        <dbReference type="ARBA" id="ARBA00022989"/>
    </source>
</evidence>
<feature type="transmembrane region" description="Helical" evidence="12">
    <location>
        <begin position="74"/>
        <end position="98"/>
    </location>
</feature>
<keyword evidence="8" id="KW-0249">Electron transport</keyword>
<keyword evidence="6 12" id="KW-0812">Transmembrane</keyword>
<feature type="transmembrane region" description="Helical" evidence="12">
    <location>
        <begin position="6"/>
        <end position="32"/>
    </location>
</feature>
<protein>
    <submittedName>
        <fullName evidence="13">Cytochrome d ubiquinol oxidase subunit II</fullName>
    </submittedName>
</protein>
<feature type="transmembrane region" description="Helical" evidence="12">
    <location>
        <begin position="228"/>
        <end position="247"/>
    </location>
</feature>
<feature type="transmembrane region" description="Helical" evidence="12">
    <location>
        <begin position="299"/>
        <end position="321"/>
    </location>
</feature>
<keyword evidence="9 12" id="KW-1133">Transmembrane helix</keyword>
<keyword evidence="14" id="KW-1185">Reference proteome</keyword>